<gene>
    <name evidence="4" type="ORF">HOP40_17625</name>
</gene>
<keyword evidence="5" id="KW-1185">Reference proteome</keyword>
<evidence type="ECO:0000259" key="3">
    <source>
        <dbReference type="PROSITE" id="PS50263"/>
    </source>
</evidence>
<name>A0A6M6JJM8_9PSEU</name>
<dbReference type="RefSeq" id="WP_172159983.1">
    <property type="nucleotide sequence ID" value="NZ_CP053564.1"/>
</dbReference>
<dbReference type="Gene3D" id="3.60.110.10">
    <property type="entry name" value="Carbon-nitrogen hydrolase"/>
    <property type="match status" value="1"/>
</dbReference>
<dbReference type="Proteomes" id="UP000505377">
    <property type="component" value="Chromosome"/>
</dbReference>
<evidence type="ECO:0000256" key="2">
    <source>
        <dbReference type="SAM" id="MobiDB-lite"/>
    </source>
</evidence>
<dbReference type="Pfam" id="PF00795">
    <property type="entry name" value="CN_hydrolase"/>
    <property type="match status" value="1"/>
</dbReference>
<dbReference type="InterPro" id="IPR044149">
    <property type="entry name" value="Nitrilases_CHs"/>
</dbReference>
<organism evidence="4 5">
    <name type="scientific">Pseudonocardia broussonetiae</name>
    <dbReference type="NCBI Taxonomy" id="2736640"/>
    <lineage>
        <taxon>Bacteria</taxon>
        <taxon>Bacillati</taxon>
        <taxon>Actinomycetota</taxon>
        <taxon>Actinomycetes</taxon>
        <taxon>Pseudonocardiales</taxon>
        <taxon>Pseudonocardiaceae</taxon>
        <taxon>Pseudonocardia</taxon>
    </lineage>
</organism>
<dbReference type="InterPro" id="IPR036526">
    <property type="entry name" value="C-N_Hydrolase_sf"/>
</dbReference>
<accession>A0A6M6JJM8</accession>
<dbReference type="PROSITE" id="PS50263">
    <property type="entry name" value="CN_HYDROLASE"/>
    <property type="match status" value="1"/>
</dbReference>
<proteinExistence type="inferred from homology"/>
<evidence type="ECO:0000313" key="4">
    <source>
        <dbReference type="EMBL" id="QJY47405.1"/>
    </source>
</evidence>
<dbReference type="PANTHER" id="PTHR46044:SF1">
    <property type="entry name" value="CN HYDROLASE DOMAIN-CONTAINING PROTEIN"/>
    <property type="match status" value="1"/>
</dbReference>
<dbReference type="GO" id="GO:0000257">
    <property type="term" value="F:nitrilase activity"/>
    <property type="evidence" value="ECO:0007669"/>
    <property type="project" value="UniProtKB-ARBA"/>
</dbReference>
<keyword evidence="4" id="KW-0378">Hydrolase</keyword>
<sequence length="324" mass="34720">MSAVLVAAVQATPVFLDRAGTVDKVVELTAKAAAEGAGLVVFPEAFVPTYPDWVWRTPAWRDGVFYEALEREAVTVPSASTDRMGEAARAAQAWVAVGVNELVGGTLYNTLLYFAPDGALAGRHRKLIATGGERTIWGQGDGSTLPVFDTPFGRLGGLICWENYMPLARAALYARGIDVYLAPTWDTSDCWLATLRHIAKEGRVFVIGANSFLRGTDVPGVLPGRDDLYGDEDDVLSRGGTAIVGPDGTVLAGPLYGEEGVLYAEIDRRTAALSRREFDPVGHYSRPDVFGLTVDVAPRPAATFLGEGAPGEQTRPVTDRQPPR</sequence>
<evidence type="ECO:0000313" key="5">
    <source>
        <dbReference type="Proteomes" id="UP000505377"/>
    </source>
</evidence>
<dbReference type="SUPFAM" id="SSF56317">
    <property type="entry name" value="Carbon-nitrogen hydrolase"/>
    <property type="match status" value="1"/>
</dbReference>
<dbReference type="AlphaFoldDB" id="A0A6M6JJM8"/>
<dbReference type="PANTHER" id="PTHR46044">
    <property type="entry name" value="NITRILASE"/>
    <property type="match status" value="1"/>
</dbReference>
<protein>
    <submittedName>
        <fullName evidence="4">Carbon-nitrogen hydrolase family protein</fullName>
    </submittedName>
</protein>
<dbReference type="KEGG" id="pbro:HOP40_17625"/>
<dbReference type="PROSITE" id="PS00921">
    <property type="entry name" value="NITRIL_CHT_2"/>
    <property type="match status" value="1"/>
</dbReference>
<feature type="region of interest" description="Disordered" evidence="2">
    <location>
        <begin position="302"/>
        <end position="324"/>
    </location>
</feature>
<dbReference type="InterPro" id="IPR003010">
    <property type="entry name" value="C-N_Hydrolase"/>
</dbReference>
<dbReference type="InterPro" id="IPR000132">
    <property type="entry name" value="Nitrilase/CN_hydratase_CS"/>
</dbReference>
<dbReference type="CDD" id="cd07564">
    <property type="entry name" value="nitrilases_CHs"/>
    <property type="match status" value="1"/>
</dbReference>
<comment type="similarity">
    <text evidence="1">Belongs to the carbon-nitrogen hydrolase superfamily. Nitrilase family.</text>
</comment>
<reference evidence="4 5" key="1">
    <citation type="submission" date="2020-05" db="EMBL/GenBank/DDBJ databases">
        <authorList>
            <person name="Mo P."/>
        </authorList>
    </citation>
    <scope>NUCLEOTIDE SEQUENCE [LARGE SCALE GENOMIC DNA]</scope>
    <source>
        <strain evidence="4 5">Gen01</strain>
    </source>
</reference>
<feature type="domain" description="CN hydrolase" evidence="3">
    <location>
        <begin position="4"/>
        <end position="268"/>
    </location>
</feature>
<evidence type="ECO:0000256" key="1">
    <source>
        <dbReference type="ARBA" id="ARBA00008129"/>
    </source>
</evidence>
<dbReference type="EMBL" id="CP053564">
    <property type="protein sequence ID" value="QJY47405.1"/>
    <property type="molecule type" value="Genomic_DNA"/>
</dbReference>